<feature type="transmembrane region" description="Helical" evidence="8">
    <location>
        <begin position="143"/>
        <end position="165"/>
    </location>
</feature>
<dbReference type="PANTHER" id="PTHR42929">
    <property type="entry name" value="INNER MEMBRANE ABC TRANSPORTER PERMEASE PROTEIN YDCU-RELATED-RELATED"/>
    <property type="match status" value="1"/>
</dbReference>
<evidence type="ECO:0000259" key="9">
    <source>
        <dbReference type="PROSITE" id="PS50928"/>
    </source>
</evidence>
<evidence type="ECO:0000313" key="11">
    <source>
        <dbReference type="Proteomes" id="UP001596353"/>
    </source>
</evidence>
<dbReference type="CDD" id="cd06261">
    <property type="entry name" value="TM_PBP2"/>
    <property type="match status" value="1"/>
</dbReference>
<evidence type="ECO:0000256" key="4">
    <source>
        <dbReference type="ARBA" id="ARBA00022475"/>
    </source>
</evidence>
<evidence type="ECO:0000256" key="2">
    <source>
        <dbReference type="ARBA" id="ARBA00007069"/>
    </source>
</evidence>
<keyword evidence="6 8" id="KW-1133">Transmembrane helix</keyword>
<keyword evidence="5 8" id="KW-0812">Transmembrane</keyword>
<keyword evidence="11" id="KW-1185">Reference proteome</keyword>
<accession>A0ABW2B8S0</accession>
<protein>
    <submittedName>
        <fullName evidence="10">ABC transporter permease</fullName>
    </submittedName>
</protein>
<dbReference type="Gene3D" id="1.10.3720.10">
    <property type="entry name" value="MetI-like"/>
    <property type="match status" value="1"/>
</dbReference>
<feature type="transmembrane region" description="Helical" evidence="8">
    <location>
        <begin position="51"/>
        <end position="80"/>
    </location>
</feature>
<dbReference type="Pfam" id="PF00528">
    <property type="entry name" value="BPD_transp_1"/>
    <property type="match status" value="1"/>
</dbReference>
<feature type="transmembrane region" description="Helical" evidence="8">
    <location>
        <begin position="7"/>
        <end position="31"/>
    </location>
</feature>
<gene>
    <name evidence="10" type="ORF">ACFQFQ_22505</name>
</gene>
<reference evidence="11" key="1">
    <citation type="journal article" date="2019" name="Int. J. Syst. Evol. Microbiol.">
        <title>The Global Catalogue of Microorganisms (GCM) 10K type strain sequencing project: providing services to taxonomists for standard genome sequencing and annotation.</title>
        <authorList>
            <consortium name="The Broad Institute Genomics Platform"/>
            <consortium name="The Broad Institute Genome Sequencing Center for Infectious Disease"/>
            <person name="Wu L."/>
            <person name="Ma J."/>
        </authorList>
    </citation>
    <scope>NUCLEOTIDE SEQUENCE [LARGE SCALE GENOMIC DNA]</scope>
    <source>
        <strain evidence="11">CCUG 66188</strain>
    </source>
</reference>
<dbReference type="InterPro" id="IPR035906">
    <property type="entry name" value="MetI-like_sf"/>
</dbReference>
<dbReference type="InterPro" id="IPR000515">
    <property type="entry name" value="MetI-like"/>
</dbReference>
<organism evidence="10 11">
    <name type="scientific">Sulfitobacter porphyrae</name>
    <dbReference type="NCBI Taxonomy" id="1246864"/>
    <lineage>
        <taxon>Bacteria</taxon>
        <taxon>Pseudomonadati</taxon>
        <taxon>Pseudomonadota</taxon>
        <taxon>Alphaproteobacteria</taxon>
        <taxon>Rhodobacterales</taxon>
        <taxon>Roseobacteraceae</taxon>
        <taxon>Sulfitobacter</taxon>
    </lineage>
</organism>
<evidence type="ECO:0000256" key="5">
    <source>
        <dbReference type="ARBA" id="ARBA00022692"/>
    </source>
</evidence>
<comment type="subcellular location">
    <subcellularLocation>
        <location evidence="1 8">Cell membrane</location>
        <topology evidence="1 8">Multi-pass membrane protein</topology>
    </subcellularLocation>
</comment>
<feature type="transmembrane region" description="Helical" evidence="8">
    <location>
        <begin position="186"/>
        <end position="215"/>
    </location>
</feature>
<evidence type="ECO:0000256" key="7">
    <source>
        <dbReference type="ARBA" id="ARBA00023136"/>
    </source>
</evidence>
<comment type="similarity">
    <text evidence="2">Belongs to the binding-protein-dependent transport system permease family. CysTW subfamily.</text>
</comment>
<keyword evidence="4" id="KW-1003">Cell membrane</keyword>
<dbReference type="PANTHER" id="PTHR42929:SF5">
    <property type="entry name" value="ABC TRANSPORTER PERMEASE PROTEIN"/>
    <property type="match status" value="1"/>
</dbReference>
<evidence type="ECO:0000256" key="8">
    <source>
        <dbReference type="RuleBase" id="RU363032"/>
    </source>
</evidence>
<feature type="transmembrane region" description="Helical" evidence="8">
    <location>
        <begin position="242"/>
        <end position="263"/>
    </location>
</feature>
<sequence length="279" mass="30882">MKQAGRWGYLLPLLCFVVFAFDLPVLRMLLVSVDNPADRLSAFRELFATPVYLRVVVITFKIAFATAVLCGLFGYVLAYWIYSMQSARWRMFFLGTVGMTFWISILARTYAWIVILGNNGLINRTLLELNIVNAPVSLIYNEVGILIGTVNVLLPIVVLPLYAAMSGLDGRLLAAARSLGASELRVFWQIFFPLTLPALAAGSMLVFILTLGFFVTPAILGGNRVPMVATVLDSFINVISEWQLAAALSSTLLLITVLLYFFYKKLLGMSSSQQKEANT</sequence>
<dbReference type="Proteomes" id="UP001596353">
    <property type="component" value="Unassembled WGS sequence"/>
</dbReference>
<dbReference type="SUPFAM" id="SSF161098">
    <property type="entry name" value="MetI-like"/>
    <property type="match status" value="1"/>
</dbReference>
<feature type="transmembrane region" description="Helical" evidence="8">
    <location>
        <begin position="92"/>
        <end position="115"/>
    </location>
</feature>
<evidence type="ECO:0000256" key="6">
    <source>
        <dbReference type="ARBA" id="ARBA00022989"/>
    </source>
</evidence>
<dbReference type="EMBL" id="JBHSWG010000003">
    <property type="protein sequence ID" value="MFC6761606.1"/>
    <property type="molecule type" value="Genomic_DNA"/>
</dbReference>
<comment type="caution">
    <text evidence="10">The sequence shown here is derived from an EMBL/GenBank/DDBJ whole genome shotgun (WGS) entry which is preliminary data.</text>
</comment>
<evidence type="ECO:0000256" key="3">
    <source>
        <dbReference type="ARBA" id="ARBA00022448"/>
    </source>
</evidence>
<keyword evidence="7 8" id="KW-0472">Membrane</keyword>
<keyword evidence="3 8" id="KW-0813">Transport</keyword>
<feature type="domain" description="ABC transmembrane type-1" evidence="9">
    <location>
        <begin position="56"/>
        <end position="263"/>
    </location>
</feature>
<proteinExistence type="inferred from homology"/>
<dbReference type="PROSITE" id="PS50928">
    <property type="entry name" value="ABC_TM1"/>
    <property type="match status" value="1"/>
</dbReference>
<evidence type="ECO:0000256" key="1">
    <source>
        <dbReference type="ARBA" id="ARBA00004651"/>
    </source>
</evidence>
<name>A0ABW2B8S0_9RHOB</name>
<evidence type="ECO:0000313" key="10">
    <source>
        <dbReference type="EMBL" id="MFC6761606.1"/>
    </source>
</evidence>